<dbReference type="Pfam" id="PF01764">
    <property type="entry name" value="Lipase_3"/>
    <property type="match status" value="1"/>
</dbReference>
<name>A0A9P6CFI9_9AGAR</name>
<sequence length="268" mass="28819">MATAEETNPRSITPNVFKDLVHYFKYASSAYSIICPRPNGNTLVLPFSNIMTDIQGFVARDSNRKEIIVALRGSASIVDALMDAQILLVPIITPGVSAPHGARAHAGFLLAWNSVAVQVIAIVNQQLKVHPKFSVVTTGHSLGGALATLAAVSMKHNFPHNDIRTYSYGAPRTGNVVFAEHANSVFGLKSFRVVHTTDGVPTMIPTSLGYRHHGIEYWVKSDPASEDTTVQCSTDGEDPMCSASIPSEGITPAHTVYFGILVSTPFCL</sequence>
<proteinExistence type="inferred from homology"/>
<dbReference type="EMBL" id="MU150325">
    <property type="protein sequence ID" value="KAF9459039.1"/>
    <property type="molecule type" value="Genomic_DNA"/>
</dbReference>
<dbReference type="PANTHER" id="PTHR45856:SF24">
    <property type="entry name" value="FUNGAL LIPASE-LIKE DOMAIN-CONTAINING PROTEIN"/>
    <property type="match status" value="1"/>
</dbReference>
<keyword evidence="1" id="KW-1015">Disulfide bond</keyword>
<feature type="domain" description="Fungal lipase-type" evidence="5">
    <location>
        <begin position="68"/>
        <end position="205"/>
    </location>
</feature>
<dbReference type="SUPFAM" id="SSF53474">
    <property type="entry name" value="alpha/beta-Hydrolases"/>
    <property type="match status" value="1"/>
</dbReference>
<comment type="catalytic activity">
    <reaction evidence="4">
        <text>a monoacylglycerol + H2O = glycerol + a fatty acid + H(+)</text>
        <dbReference type="Rhea" id="RHEA:15245"/>
        <dbReference type="ChEBI" id="CHEBI:15377"/>
        <dbReference type="ChEBI" id="CHEBI:15378"/>
        <dbReference type="ChEBI" id="CHEBI:17408"/>
        <dbReference type="ChEBI" id="CHEBI:17754"/>
        <dbReference type="ChEBI" id="CHEBI:28868"/>
    </reaction>
</comment>
<dbReference type="InterPro" id="IPR002921">
    <property type="entry name" value="Fungal_lipase-type"/>
</dbReference>
<dbReference type="CDD" id="cd00519">
    <property type="entry name" value="Lipase_3"/>
    <property type="match status" value="1"/>
</dbReference>
<protein>
    <submittedName>
        <fullName evidence="6">Alpha/beta-hydrolase</fullName>
    </submittedName>
</protein>
<gene>
    <name evidence="6" type="ORF">BDZ94DRAFT_1269225</name>
</gene>
<evidence type="ECO:0000313" key="6">
    <source>
        <dbReference type="EMBL" id="KAF9459039.1"/>
    </source>
</evidence>
<dbReference type="GO" id="GO:0006629">
    <property type="term" value="P:lipid metabolic process"/>
    <property type="evidence" value="ECO:0007669"/>
    <property type="project" value="InterPro"/>
</dbReference>
<dbReference type="PANTHER" id="PTHR45856">
    <property type="entry name" value="ALPHA/BETA-HYDROLASES SUPERFAMILY PROTEIN"/>
    <property type="match status" value="1"/>
</dbReference>
<evidence type="ECO:0000313" key="7">
    <source>
        <dbReference type="Proteomes" id="UP000807353"/>
    </source>
</evidence>
<organism evidence="6 7">
    <name type="scientific">Collybia nuda</name>
    <dbReference type="NCBI Taxonomy" id="64659"/>
    <lineage>
        <taxon>Eukaryota</taxon>
        <taxon>Fungi</taxon>
        <taxon>Dikarya</taxon>
        <taxon>Basidiomycota</taxon>
        <taxon>Agaricomycotina</taxon>
        <taxon>Agaricomycetes</taxon>
        <taxon>Agaricomycetidae</taxon>
        <taxon>Agaricales</taxon>
        <taxon>Tricholomatineae</taxon>
        <taxon>Clitocybaceae</taxon>
        <taxon>Collybia</taxon>
    </lineage>
</organism>
<dbReference type="Gene3D" id="3.40.50.1820">
    <property type="entry name" value="alpha/beta hydrolase"/>
    <property type="match status" value="1"/>
</dbReference>
<accession>A0A9P6CFI9</accession>
<dbReference type="Proteomes" id="UP000807353">
    <property type="component" value="Unassembled WGS sequence"/>
</dbReference>
<reference evidence="6" key="1">
    <citation type="submission" date="2020-11" db="EMBL/GenBank/DDBJ databases">
        <authorList>
            <consortium name="DOE Joint Genome Institute"/>
            <person name="Ahrendt S."/>
            <person name="Riley R."/>
            <person name="Andreopoulos W."/>
            <person name="Labutti K."/>
            <person name="Pangilinan J."/>
            <person name="Ruiz-Duenas F.J."/>
            <person name="Barrasa J.M."/>
            <person name="Sanchez-Garcia M."/>
            <person name="Camarero S."/>
            <person name="Miyauchi S."/>
            <person name="Serrano A."/>
            <person name="Linde D."/>
            <person name="Babiker R."/>
            <person name="Drula E."/>
            <person name="Ayuso-Fernandez I."/>
            <person name="Pacheco R."/>
            <person name="Padilla G."/>
            <person name="Ferreira P."/>
            <person name="Barriuso J."/>
            <person name="Kellner H."/>
            <person name="Castanera R."/>
            <person name="Alfaro M."/>
            <person name="Ramirez L."/>
            <person name="Pisabarro A.G."/>
            <person name="Kuo A."/>
            <person name="Tritt A."/>
            <person name="Lipzen A."/>
            <person name="He G."/>
            <person name="Yan M."/>
            <person name="Ng V."/>
            <person name="Cullen D."/>
            <person name="Martin F."/>
            <person name="Rosso M.-N."/>
            <person name="Henrissat B."/>
            <person name="Hibbett D."/>
            <person name="Martinez A.T."/>
            <person name="Grigoriev I.V."/>
        </authorList>
    </citation>
    <scope>NUCLEOTIDE SEQUENCE</scope>
    <source>
        <strain evidence="6">CBS 247.69</strain>
    </source>
</reference>
<dbReference type="InterPro" id="IPR029058">
    <property type="entry name" value="AB_hydrolase_fold"/>
</dbReference>
<evidence type="ECO:0000256" key="4">
    <source>
        <dbReference type="ARBA" id="ARBA00048461"/>
    </source>
</evidence>
<dbReference type="AlphaFoldDB" id="A0A9P6CFI9"/>
<comment type="caution">
    <text evidence="6">The sequence shown here is derived from an EMBL/GenBank/DDBJ whole genome shotgun (WGS) entry which is preliminary data.</text>
</comment>
<evidence type="ECO:0000256" key="2">
    <source>
        <dbReference type="ARBA" id="ARBA00043996"/>
    </source>
</evidence>
<evidence type="ECO:0000259" key="5">
    <source>
        <dbReference type="Pfam" id="PF01764"/>
    </source>
</evidence>
<evidence type="ECO:0000256" key="1">
    <source>
        <dbReference type="ARBA" id="ARBA00023157"/>
    </source>
</evidence>
<comment type="catalytic activity">
    <reaction evidence="3">
        <text>a diacylglycerol + H2O = a monoacylglycerol + a fatty acid + H(+)</text>
        <dbReference type="Rhea" id="RHEA:32731"/>
        <dbReference type="ChEBI" id="CHEBI:15377"/>
        <dbReference type="ChEBI" id="CHEBI:15378"/>
        <dbReference type="ChEBI" id="CHEBI:17408"/>
        <dbReference type="ChEBI" id="CHEBI:18035"/>
        <dbReference type="ChEBI" id="CHEBI:28868"/>
    </reaction>
</comment>
<dbReference type="OrthoDB" id="438440at2759"/>
<dbReference type="InterPro" id="IPR051218">
    <property type="entry name" value="Sec_MonoDiacylglyc_Lipase"/>
</dbReference>
<comment type="similarity">
    <text evidence="2">Belongs to the AB hydrolase superfamily. Lipase family. Class 3 subfamily.</text>
</comment>
<evidence type="ECO:0000256" key="3">
    <source>
        <dbReference type="ARBA" id="ARBA00047591"/>
    </source>
</evidence>
<keyword evidence="7" id="KW-1185">Reference proteome</keyword>